<dbReference type="Proteomes" id="UP001408356">
    <property type="component" value="Unassembled WGS sequence"/>
</dbReference>
<name>A0ABR2V160_9PEZI</name>
<dbReference type="EMBL" id="JARVKF010000223">
    <property type="protein sequence ID" value="KAK9420664.1"/>
    <property type="molecule type" value="Genomic_DNA"/>
</dbReference>
<reference evidence="3 4" key="1">
    <citation type="journal article" date="2024" name="J. Plant Pathol.">
        <title>Sequence and assembly of the genome of Seiridium unicorne, isolate CBS 538.82, causal agent of cypress canker disease.</title>
        <authorList>
            <person name="Scali E."/>
            <person name="Rocca G.D."/>
            <person name="Danti R."/>
            <person name="Garbelotto M."/>
            <person name="Barberini S."/>
            <person name="Baroncelli R."/>
            <person name="Emiliani G."/>
        </authorList>
    </citation>
    <scope>NUCLEOTIDE SEQUENCE [LARGE SCALE GENOMIC DNA]</scope>
    <source>
        <strain evidence="3 4">BM-138-508</strain>
    </source>
</reference>
<dbReference type="PANTHER" id="PTHR47332:SF4">
    <property type="entry name" value="SET DOMAIN-CONTAINING PROTEIN 5"/>
    <property type="match status" value="1"/>
</dbReference>
<sequence>MKTPVLLYSFAVVYSGLGSATATNPSSSLYADPLFQPLACEPINAHNKSAYLDNLDLTHGLTAPEDADKTFVTSSSWEVRPSPGKGLGVFATRLIKAGDRIMVEEPLFTITPPEFVPGRGYELSAMASSVDTAVSSLSPSQRTEFDACHAHHLPGEDENDRNMVIFRSNAYTLTDGTIAMFPRIARINHSCRPNAANIWSEASNLRVIWAARDITPGEEVTVTYAPLLKTSNERQRRLAQYGFRCSCEACREHEHTDGRRLRMGRLLAELEERLGRSTSEVANKKLLPKAVEMVQLMEEEHMMDYLPNAYRLVAELSLRSKDIPAAAGWSRKALQLHEFADEKSYAAESEREYLTIINS</sequence>
<evidence type="ECO:0000259" key="2">
    <source>
        <dbReference type="PROSITE" id="PS50280"/>
    </source>
</evidence>
<dbReference type="CDD" id="cd20071">
    <property type="entry name" value="SET_SMYD"/>
    <property type="match status" value="1"/>
</dbReference>
<dbReference type="SMART" id="SM00317">
    <property type="entry name" value="SET"/>
    <property type="match status" value="1"/>
</dbReference>
<dbReference type="Gene3D" id="2.170.270.10">
    <property type="entry name" value="SET domain"/>
    <property type="match status" value="1"/>
</dbReference>
<gene>
    <name evidence="3" type="ORF">SUNI508_00755</name>
</gene>
<feature type="signal peptide" evidence="1">
    <location>
        <begin position="1"/>
        <end position="22"/>
    </location>
</feature>
<evidence type="ECO:0000313" key="4">
    <source>
        <dbReference type="Proteomes" id="UP001408356"/>
    </source>
</evidence>
<feature type="chain" id="PRO_5046066848" description="SET domain-containing protein" evidence="1">
    <location>
        <begin position="23"/>
        <end position="359"/>
    </location>
</feature>
<dbReference type="InterPro" id="IPR053185">
    <property type="entry name" value="SET_domain_protein"/>
</dbReference>
<dbReference type="PROSITE" id="PS50280">
    <property type="entry name" value="SET"/>
    <property type="match status" value="1"/>
</dbReference>
<dbReference type="InterPro" id="IPR001214">
    <property type="entry name" value="SET_dom"/>
</dbReference>
<dbReference type="SUPFAM" id="SSF82199">
    <property type="entry name" value="SET domain"/>
    <property type="match status" value="1"/>
</dbReference>
<keyword evidence="4" id="KW-1185">Reference proteome</keyword>
<protein>
    <recommendedName>
        <fullName evidence="2">SET domain-containing protein</fullName>
    </recommendedName>
</protein>
<dbReference type="PANTHER" id="PTHR47332">
    <property type="entry name" value="SET DOMAIN-CONTAINING PROTEIN 5"/>
    <property type="match status" value="1"/>
</dbReference>
<proteinExistence type="predicted"/>
<feature type="domain" description="SET" evidence="2">
    <location>
        <begin position="75"/>
        <end position="225"/>
    </location>
</feature>
<dbReference type="InterPro" id="IPR046341">
    <property type="entry name" value="SET_dom_sf"/>
</dbReference>
<accession>A0ABR2V160</accession>
<evidence type="ECO:0000313" key="3">
    <source>
        <dbReference type="EMBL" id="KAK9420664.1"/>
    </source>
</evidence>
<keyword evidence="1" id="KW-0732">Signal</keyword>
<comment type="caution">
    <text evidence="3">The sequence shown here is derived from an EMBL/GenBank/DDBJ whole genome shotgun (WGS) entry which is preliminary data.</text>
</comment>
<evidence type="ECO:0000256" key="1">
    <source>
        <dbReference type="SAM" id="SignalP"/>
    </source>
</evidence>
<dbReference type="Pfam" id="PF00856">
    <property type="entry name" value="SET"/>
    <property type="match status" value="1"/>
</dbReference>
<organism evidence="3 4">
    <name type="scientific">Seiridium unicorne</name>
    <dbReference type="NCBI Taxonomy" id="138068"/>
    <lineage>
        <taxon>Eukaryota</taxon>
        <taxon>Fungi</taxon>
        <taxon>Dikarya</taxon>
        <taxon>Ascomycota</taxon>
        <taxon>Pezizomycotina</taxon>
        <taxon>Sordariomycetes</taxon>
        <taxon>Xylariomycetidae</taxon>
        <taxon>Amphisphaeriales</taxon>
        <taxon>Sporocadaceae</taxon>
        <taxon>Seiridium</taxon>
    </lineage>
</organism>